<dbReference type="InterPro" id="IPR025325">
    <property type="entry name" value="DUF4231"/>
</dbReference>
<proteinExistence type="predicted"/>
<dbReference type="Proteomes" id="UP000831390">
    <property type="component" value="Chromosome"/>
</dbReference>
<organism evidence="5 6">
    <name type="scientific">Hymenobacter monticola</name>
    <dbReference type="NCBI Taxonomy" id="1705399"/>
    <lineage>
        <taxon>Bacteria</taxon>
        <taxon>Pseudomonadati</taxon>
        <taxon>Bacteroidota</taxon>
        <taxon>Cytophagia</taxon>
        <taxon>Cytophagales</taxon>
        <taxon>Hymenobacteraceae</taxon>
        <taxon>Hymenobacter</taxon>
    </lineage>
</organism>
<keyword evidence="6" id="KW-1185">Reference proteome</keyword>
<feature type="compositionally biased region" description="Pro residues" evidence="1">
    <location>
        <begin position="629"/>
        <end position="639"/>
    </location>
</feature>
<protein>
    <submittedName>
        <fullName evidence="5">DUF4231 domain-containing protein</fullName>
    </submittedName>
</protein>
<gene>
    <name evidence="5" type="ORF">MTP16_00935</name>
</gene>
<feature type="domain" description="LSDAT prokaryote" evidence="3">
    <location>
        <begin position="28"/>
        <end position="222"/>
    </location>
</feature>
<feature type="compositionally biased region" description="Low complexity" evidence="1">
    <location>
        <begin position="640"/>
        <end position="656"/>
    </location>
</feature>
<evidence type="ECO:0000259" key="3">
    <source>
        <dbReference type="Pfam" id="PF18171"/>
    </source>
</evidence>
<sequence>MANLVTGNEPAQAEALLDTLDVKPCDFVLLLIGAAPESASVADPALEQLARPLLALLASKGRSVVISTGTRNWLTVPLHQRKAEKAPQVSLLGVAPEALVSYPGHLAQAATPEPPRQLDGWHSDFILVPSGDKWGSQLPMLHAVVTALSGRTEQVPVLALLAGQGLCMAEEALAVVRNGIPLAVMQGSGGLADEIANALASGQIGSSSEAVKEIITEGQITVLSQSNFPEVVGSLVGPDRTADDVLRQAWENFAVYDLNANRQQRQSDRMTISIIVLGVIGAGLAVLQRVLYGDKPEPFNLAFDHLTQADIAKGETSVDYWKWLLYCTLVVLPIVLTMLVAAAYKFKTSSKWFVLRAGAEALKSEIYAYRSRALDYKRNAAQQLAVRMGEIVKRTMQSEANSAHLREYDKALTFPPYMDGAAGSDDGFGYLPPERYVEVRLEDQLRYFRKRTHKLDRQFRILYWLTLVIGGITTLLGAINQQIWIAVTVPLATALGTFLNYRQTESNLLKFNQAAADLDNIKSWWRALPPAGKARQRNIDLLVDSTEKVLQTELDGWVQQMKNALADLEKRFDATTQEAQAWKPNVEYKSYTAEEKAAIAAAAAKKKATEEAETAAQAAKAAETQRPATPAPAAQPPATQPSTPAAVAPSASAATTDTNGAPAAKVEVTATVQPAEKRPEAAAAVPAALNVEVKVNGLATNGALHTHGPIWDSREITAAVLKDTIKIKNYTWFEDDVNIIGIRSTVYKDNTFGDRIFCCWKQPDCPPGLPLMQQQQFLAKWLYKDKNGKLIVADGSPGPNTEFALAQLKKDAGHDRVMHWPVTTRPGTYWLQDKKTIAKGGCAVLKAGQYPKAYELGFHLIERNGYNHPALHQIGPLTIYRDHNGNVTAEESGKEITGSGFGINIHHAKDISANVNDWSAGCQVFHYTAEHAELLSICEHFRKKNGNRFAYTLLHEADLVS</sequence>
<reference evidence="5 6" key="1">
    <citation type="submission" date="2022-03" db="EMBL/GenBank/DDBJ databases">
        <title>Hymenobactersp. isolated from the air.</title>
        <authorList>
            <person name="Won M."/>
            <person name="Kwon S.-W."/>
        </authorList>
    </citation>
    <scope>NUCLEOTIDE SEQUENCE [LARGE SCALE GENOMIC DNA]</scope>
    <source>
        <strain evidence="5 6">KACC 22596</strain>
    </source>
</reference>
<dbReference type="NCBIfam" id="NF033634">
    <property type="entry name" value="SLATT_1"/>
    <property type="match status" value="1"/>
</dbReference>
<evidence type="ECO:0000256" key="1">
    <source>
        <dbReference type="SAM" id="MobiDB-lite"/>
    </source>
</evidence>
<feature type="region of interest" description="Disordered" evidence="1">
    <location>
        <begin position="612"/>
        <end position="662"/>
    </location>
</feature>
<evidence type="ECO:0000313" key="5">
    <source>
        <dbReference type="EMBL" id="UOE34230.1"/>
    </source>
</evidence>
<keyword evidence="2" id="KW-0812">Transmembrane</keyword>
<dbReference type="Pfam" id="PF18171">
    <property type="entry name" value="LSDAT_prok"/>
    <property type="match status" value="1"/>
</dbReference>
<dbReference type="Pfam" id="PF14015">
    <property type="entry name" value="DUF4231"/>
    <property type="match status" value="1"/>
</dbReference>
<keyword evidence="2" id="KW-1133">Transmembrane helix</keyword>
<feature type="transmembrane region" description="Helical" evidence="2">
    <location>
        <begin position="272"/>
        <end position="291"/>
    </location>
</feature>
<feature type="domain" description="SMODS and SLOG-associating 2TM effector" evidence="4">
    <location>
        <begin position="436"/>
        <end position="557"/>
    </location>
</feature>
<keyword evidence="2" id="KW-0472">Membrane</keyword>
<dbReference type="RefSeq" id="WP_243515087.1">
    <property type="nucleotide sequence ID" value="NZ_CP094534.1"/>
</dbReference>
<dbReference type="InterPro" id="IPR041482">
    <property type="entry name" value="LSDAT_prok"/>
</dbReference>
<feature type="transmembrane region" description="Helical" evidence="2">
    <location>
        <begin position="459"/>
        <end position="477"/>
    </location>
</feature>
<feature type="compositionally biased region" description="Low complexity" evidence="1">
    <location>
        <begin position="614"/>
        <end position="628"/>
    </location>
</feature>
<dbReference type="InterPro" id="IPR040884">
    <property type="entry name" value="SLATT_1"/>
</dbReference>
<evidence type="ECO:0000259" key="4">
    <source>
        <dbReference type="Pfam" id="PF18181"/>
    </source>
</evidence>
<evidence type="ECO:0000256" key="2">
    <source>
        <dbReference type="SAM" id="Phobius"/>
    </source>
</evidence>
<dbReference type="Pfam" id="PF18181">
    <property type="entry name" value="SLATT_1"/>
    <property type="match status" value="1"/>
</dbReference>
<accession>A0ABY4B5E0</accession>
<dbReference type="EMBL" id="CP094534">
    <property type="protein sequence ID" value="UOE34230.1"/>
    <property type="molecule type" value="Genomic_DNA"/>
</dbReference>
<feature type="transmembrane region" description="Helical" evidence="2">
    <location>
        <begin position="323"/>
        <end position="344"/>
    </location>
</feature>
<evidence type="ECO:0000313" key="6">
    <source>
        <dbReference type="Proteomes" id="UP000831390"/>
    </source>
</evidence>
<name>A0ABY4B5E0_9BACT</name>